<dbReference type="EMBL" id="BMYV01000001">
    <property type="protein sequence ID" value="GGX63214.1"/>
    <property type="molecule type" value="Genomic_DNA"/>
</dbReference>
<dbReference type="RefSeq" id="WP_189582568.1">
    <property type="nucleotide sequence ID" value="NZ_BMYV01000001.1"/>
</dbReference>
<feature type="domain" description="Fumarylacetoacetase-like C-terminal" evidence="1">
    <location>
        <begin position="83"/>
        <end position="309"/>
    </location>
</feature>
<dbReference type="Gene3D" id="3.90.850.10">
    <property type="entry name" value="Fumarylacetoacetase-like, C-terminal domain"/>
    <property type="match status" value="1"/>
</dbReference>
<evidence type="ECO:0000259" key="2">
    <source>
        <dbReference type="Pfam" id="PF18288"/>
    </source>
</evidence>
<accession>A0A918KHX0</accession>
<feature type="domain" description="Fumarylacetoacetase N-terminal" evidence="2">
    <location>
        <begin position="1"/>
        <end position="78"/>
    </location>
</feature>
<dbReference type="InterPro" id="IPR041072">
    <property type="entry name" value="FAA_hydro_N"/>
</dbReference>
<evidence type="ECO:0000313" key="3">
    <source>
        <dbReference type="EMBL" id="GGX63214.1"/>
    </source>
</evidence>
<dbReference type="PANTHER" id="PTHR43211">
    <property type="entry name" value="FUMARYLACETOACETATE HYDROLASE"/>
    <property type="match status" value="1"/>
</dbReference>
<comment type="caution">
    <text evidence="3">The sequence shown here is derived from an EMBL/GenBank/DDBJ whole genome shotgun (WGS) entry which is preliminary data.</text>
</comment>
<proteinExistence type="predicted"/>
<dbReference type="SUPFAM" id="SSF56529">
    <property type="entry name" value="FAH"/>
    <property type="match status" value="1"/>
</dbReference>
<dbReference type="AlphaFoldDB" id="A0A918KHX0"/>
<dbReference type="Proteomes" id="UP000600865">
    <property type="component" value="Unassembled WGS sequence"/>
</dbReference>
<name>A0A918KHX0_9PROT</name>
<dbReference type="Pfam" id="PF01557">
    <property type="entry name" value="FAA_hydrolase"/>
    <property type="match status" value="1"/>
</dbReference>
<keyword evidence="4" id="KW-1185">Reference proteome</keyword>
<organism evidence="3 4">
    <name type="scientific">Litorimonas cladophorae</name>
    <dbReference type="NCBI Taxonomy" id="1220491"/>
    <lineage>
        <taxon>Bacteria</taxon>
        <taxon>Pseudomonadati</taxon>
        <taxon>Pseudomonadota</taxon>
        <taxon>Alphaproteobacteria</taxon>
        <taxon>Maricaulales</taxon>
        <taxon>Robiginitomaculaceae</taxon>
    </lineage>
</organism>
<reference evidence="3 4" key="1">
    <citation type="journal article" date="2014" name="Int. J. Syst. Evol. Microbiol.">
        <title>Complete genome sequence of Corynebacterium casei LMG S-19264T (=DSM 44701T), isolated from a smear-ripened cheese.</title>
        <authorList>
            <consortium name="US DOE Joint Genome Institute (JGI-PGF)"/>
            <person name="Walter F."/>
            <person name="Albersmeier A."/>
            <person name="Kalinowski J."/>
            <person name="Ruckert C."/>
        </authorList>
    </citation>
    <scope>NUCLEOTIDE SEQUENCE [LARGE SCALE GENOMIC DNA]</scope>
    <source>
        <strain evidence="3 4">KCTC 23968</strain>
    </source>
</reference>
<evidence type="ECO:0000259" key="1">
    <source>
        <dbReference type="Pfam" id="PF01557"/>
    </source>
</evidence>
<sequence length="324" mass="34958">MKLATLNSDSPDGRLVVVSEDNTHCVAADGIAPNLLAAVEDWINVAPQLLALSDALRSGEVKNAVAFDPASARAPLPRSWQWLDGSAFPQHGELMQKAFNLPPIDSGRPLMYQGMSDRFYGPSDAVPFLSEKAGIDFEGEFGVIVDTVPMGTSAKDAMAHIKLIVQINDWSLRAVAPVEMKTGFGFVNAKPACSMAAVAVTPTELGDAWKDGRVHLPLHVEWNDKRFGEAIGDEMEYGFHELVAHAANSRELVAGTIIGSGTVSNKNYADVGSSCISERRAIDMIDFGEARTPFMSFGDTVRMEARSTEGQALFGPIYQTVIQN</sequence>
<dbReference type="InterPro" id="IPR011234">
    <property type="entry name" value="Fumarylacetoacetase-like_C"/>
</dbReference>
<gene>
    <name evidence="3" type="ORF">GCM10011309_11480</name>
</gene>
<dbReference type="Pfam" id="PF18288">
    <property type="entry name" value="FAA_hydro_N_2"/>
    <property type="match status" value="1"/>
</dbReference>
<evidence type="ECO:0000313" key="4">
    <source>
        <dbReference type="Proteomes" id="UP000600865"/>
    </source>
</evidence>
<dbReference type="PANTHER" id="PTHR43211:SF1">
    <property type="entry name" value="BLL6422 PROTEIN"/>
    <property type="match status" value="1"/>
</dbReference>
<protein>
    <submittedName>
        <fullName evidence="3">2-keto-4-pentenoate hydratase</fullName>
    </submittedName>
</protein>
<dbReference type="GO" id="GO:0003824">
    <property type="term" value="F:catalytic activity"/>
    <property type="evidence" value="ECO:0007669"/>
    <property type="project" value="InterPro"/>
</dbReference>
<dbReference type="InterPro" id="IPR036663">
    <property type="entry name" value="Fumarylacetoacetase_C_sf"/>
</dbReference>